<feature type="compositionally biased region" description="Acidic residues" evidence="2">
    <location>
        <begin position="52"/>
        <end position="61"/>
    </location>
</feature>
<keyword evidence="1" id="KW-0175">Coiled coil</keyword>
<gene>
    <name evidence="3" type="ORF">Bathy04g01890</name>
</gene>
<evidence type="ECO:0000313" key="3">
    <source>
        <dbReference type="EMBL" id="CCO16309.1"/>
    </source>
</evidence>
<dbReference type="OrthoDB" id="10574836at2759"/>
<dbReference type="AlphaFoldDB" id="K8EEA8"/>
<dbReference type="KEGG" id="bpg:Bathy04g01890"/>
<evidence type="ECO:0000313" key="4">
    <source>
        <dbReference type="Proteomes" id="UP000198341"/>
    </source>
</evidence>
<evidence type="ECO:0000256" key="2">
    <source>
        <dbReference type="SAM" id="MobiDB-lite"/>
    </source>
</evidence>
<feature type="region of interest" description="Disordered" evidence="2">
    <location>
        <begin position="17"/>
        <end position="87"/>
    </location>
</feature>
<organism evidence="3 4">
    <name type="scientific">Bathycoccus prasinos</name>
    <dbReference type="NCBI Taxonomy" id="41875"/>
    <lineage>
        <taxon>Eukaryota</taxon>
        <taxon>Viridiplantae</taxon>
        <taxon>Chlorophyta</taxon>
        <taxon>Mamiellophyceae</taxon>
        <taxon>Mamiellales</taxon>
        <taxon>Bathycoccaceae</taxon>
        <taxon>Bathycoccus</taxon>
    </lineage>
</organism>
<protein>
    <submittedName>
        <fullName evidence="3">Uncharacterized protein</fullName>
    </submittedName>
</protein>
<name>K8EEA8_9CHLO</name>
<feature type="compositionally biased region" description="Low complexity" evidence="2">
    <location>
        <begin position="69"/>
        <end position="79"/>
    </location>
</feature>
<keyword evidence="4" id="KW-1185">Reference proteome</keyword>
<dbReference type="EMBL" id="FO082275">
    <property type="protein sequence ID" value="CCO16309.1"/>
    <property type="molecule type" value="Genomic_DNA"/>
</dbReference>
<feature type="compositionally biased region" description="Basic and acidic residues" evidence="2">
    <location>
        <begin position="31"/>
        <end position="51"/>
    </location>
</feature>
<dbReference type="Proteomes" id="UP000198341">
    <property type="component" value="Chromosome 4"/>
</dbReference>
<evidence type="ECO:0000256" key="1">
    <source>
        <dbReference type="SAM" id="Coils"/>
    </source>
</evidence>
<dbReference type="RefSeq" id="XP_007513784.1">
    <property type="nucleotide sequence ID" value="XM_007513722.1"/>
</dbReference>
<accession>K8EEA8</accession>
<dbReference type="GeneID" id="19016214"/>
<reference evidence="3 4" key="1">
    <citation type="submission" date="2011-10" db="EMBL/GenBank/DDBJ databases">
        <authorList>
            <person name="Genoscope - CEA"/>
        </authorList>
    </citation>
    <scope>NUCLEOTIDE SEQUENCE [LARGE SCALE GENOMIC DNA]</scope>
    <source>
        <strain evidence="3 4">RCC 1105</strain>
    </source>
</reference>
<proteinExistence type="predicted"/>
<feature type="coiled-coil region" evidence="1">
    <location>
        <begin position="227"/>
        <end position="261"/>
    </location>
</feature>
<sequence>MRCFSAPAAHSSSTVALFSHQTKTTRKSRARERFCSRSIRDENAGVKPRRDDDDEEEEEVFGGEREMRTTNTNTNATTTHRSKRGRRKKRDILLACGSLLLFSNTSSSQKEEEAFAAGMMDFTKQSQSTFQLGPLQVTLQRLRTLRNDIFTSLEEEEGKEGKKNEDDTGVVVVKPGSEEAIARLRNATLDCTSARPALEAYANVRDVCTLSIVLKSVSKKFATEEARERARERKDETVQAFAELERKLRDVNASKEDIDAEFENSRASVKRFAESVLEAFDFSDEEEKVKREAFPDLFS</sequence>